<reference evidence="4" key="1">
    <citation type="submission" date="2016-11" db="UniProtKB">
        <authorList>
            <consortium name="WormBaseParasite"/>
        </authorList>
    </citation>
    <scope>IDENTIFICATION</scope>
</reference>
<dbReference type="Proteomes" id="UP000095280">
    <property type="component" value="Unplaced"/>
</dbReference>
<evidence type="ECO:0000313" key="4">
    <source>
        <dbReference type="WBParaSite" id="maker-uti_cns_0008876-snap-gene-0.7-mRNA-1"/>
    </source>
</evidence>
<dbReference type="WBParaSite" id="maker-uti_cns_0008876-snap-gene-0.7-mRNA-1">
    <property type="protein sequence ID" value="maker-uti_cns_0008876-snap-gene-0.7-mRNA-1"/>
    <property type="gene ID" value="maker-uti_cns_0008876-snap-gene-0.7"/>
</dbReference>
<protein>
    <submittedName>
        <fullName evidence="4">Protein kinase domain-containing protein</fullName>
    </submittedName>
</protein>
<accession>A0A1I8HZ45</accession>
<feature type="transmembrane region" description="Helical" evidence="1">
    <location>
        <begin position="273"/>
        <end position="297"/>
    </location>
</feature>
<evidence type="ECO:0000313" key="3">
    <source>
        <dbReference type="Proteomes" id="UP000095280"/>
    </source>
</evidence>
<keyword evidence="2" id="KW-0732">Signal</keyword>
<sequence>MSLSIAIRRAEFTLILSLLCVLLTAVRPAWTQNRLSCRGPNNLPAPIPSCLRSRCQSDELRFALCSVSSAVNSSRAYLSVRILTDRQESNNSTAAPVVAVISFGSTSTQPIRYSYRTESLDNCSSCDLLIVTVESRIDSYSSLTVRVETETSVKVYGLYFIDWIATLGYVLRVSKTADGRVEPELVNSFYAMVSQPKRDSLYFKNSKIDIDLSNVSPDYELVRVARITGNLQEWMPNTRRGAAGVHLADQGVDCDKAAAGEGGEIQRDSSTALLLLALLLPVGVAIVAVGCLIYVLYTNLQQKRYTNRRILLIVVVSPRCLKQLRKLRSQQGNYWPLPTRKRQAGWDRLRCQAASLGYQLAVLDCSAPTSAGTAQRFESTVASASKVLILDDGLTETMSDSEENGVNQQVRLLQRLVMLEKHRCTLLQPSSQSELNEQVGGILRDESETSGGRKLLLPSDRLGVSPSRRWRRRSTSEVSWPRASRSCRSVDRISSFLRAASSRRLAKRSSNTNRRCLNQASNCLADSAAWPHMLSAVFRHSGSSAPCSINDSTLVNSSNRRLTECSNSARGRSSAAAAAAVSAATAAAVAAASAAAT</sequence>
<proteinExistence type="predicted"/>
<feature type="signal peptide" evidence="2">
    <location>
        <begin position="1"/>
        <end position="31"/>
    </location>
</feature>
<feature type="transmembrane region" description="Helical" evidence="1">
    <location>
        <begin position="576"/>
        <end position="596"/>
    </location>
</feature>
<name>A0A1I8HZ45_9PLAT</name>
<organism evidence="3 4">
    <name type="scientific">Macrostomum lignano</name>
    <dbReference type="NCBI Taxonomy" id="282301"/>
    <lineage>
        <taxon>Eukaryota</taxon>
        <taxon>Metazoa</taxon>
        <taxon>Spiralia</taxon>
        <taxon>Lophotrochozoa</taxon>
        <taxon>Platyhelminthes</taxon>
        <taxon>Rhabditophora</taxon>
        <taxon>Macrostomorpha</taxon>
        <taxon>Macrostomida</taxon>
        <taxon>Macrostomidae</taxon>
        <taxon>Macrostomum</taxon>
    </lineage>
</organism>
<evidence type="ECO:0000256" key="1">
    <source>
        <dbReference type="SAM" id="Phobius"/>
    </source>
</evidence>
<keyword evidence="1" id="KW-0812">Transmembrane</keyword>
<dbReference type="AlphaFoldDB" id="A0A1I8HZ45"/>
<evidence type="ECO:0000256" key="2">
    <source>
        <dbReference type="SAM" id="SignalP"/>
    </source>
</evidence>
<keyword evidence="1" id="KW-0472">Membrane</keyword>
<feature type="chain" id="PRO_5009320534" evidence="2">
    <location>
        <begin position="32"/>
        <end position="597"/>
    </location>
</feature>
<keyword evidence="3" id="KW-1185">Reference proteome</keyword>
<keyword evidence="1" id="KW-1133">Transmembrane helix</keyword>